<dbReference type="InterPro" id="IPR050327">
    <property type="entry name" value="Proton-linked_MCT"/>
</dbReference>
<reference evidence="5" key="1">
    <citation type="submission" date="2023-10" db="EMBL/GenBank/DDBJ databases">
        <authorList>
            <person name="Noh H."/>
        </authorList>
    </citation>
    <scope>NUCLEOTIDE SEQUENCE</scope>
    <source>
        <strain evidence="5">DUCC4014</strain>
    </source>
</reference>
<evidence type="ECO:0000256" key="3">
    <source>
        <dbReference type="SAM" id="MobiDB-lite"/>
    </source>
</evidence>
<feature type="transmembrane region" description="Helical" evidence="4">
    <location>
        <begin position="162"/>
        <end position="181"/>
    </location>
</feature>
<feature type="transmembrane region" description="Helical" evidence="4">
    <location>
        <begin position="840"/>
        <end position="859"/>
    </location>
</feature>
<feature type="transmembrane region" description="Helical" evidence="4">
    <location>
        <begin position="188"/>
        <end position="207"/>
    </location>
</feature>
<dbReference type="Pfam" id="PF07690">
    <property type="entry name" value="MFS_1"/>
    <property type="match status" value="2"/>
</dbReference>
<feature type="transmembrane region" description="Helical" evidence="4">
    <location>
        <begin position="103"/>
        <end position="125"/>
    </location>
</feature>
<evidence type="ECO:0000256" key="2">
    <source>
        <dbReference type="ARBA" id="ARBA00006727"/>
    </source>
</evidence>
<feature type="transmembrane region" description="Helical" evidence="4">
    <location>
        <begin position="672"/>
        <end position="692"/>
    </location>
</feature>
<dbReference type="GO" id="GO:0016020">
    <property type="term" value="C:membrane"/>
    <property type="evidence" value="ECO:0007669"/>
    <property type="project" value="UniProtKB-SubCell"/>
</dbReference>
<evidence type="ECO:0000313" key="6">
    <source>
        <dbReference type="Proteomes" id="UP000827549"/>
    </source>
</evidence>
<accession>A0AAF0YJS8</accession>
<feature type="transmembrane region" description="Helical" evidence="4">
    <location>
        <begin position="137"/>
        <end position="156"/>
    </location>
</feature>
<dbReference type="InterPro" id="IPR011701">
    <property type="entry name" value="MFS"/>
</dbReference>
<feature type="transmembrane region" description="Helical" evidence="4">
    <location>
        <begin position="66"/>
        <end position="91"/>
    </location>
</feature>
<gene>
    <name evidence="5" type="primary">asaE_14</name>
    <name evidence="5" type="ORF">LOC62_07G009430</name>
</gene>
<dbReference type="PANTHER" id="PTHR11360:SF287">
    <property type="entry name" value="MFS MONOCARBOXYLATE TRANSPORTER"/>
    <property type="match status" value="1"/>
</dbReference>
<feature type="transmembrane region" description="Helical" evidence="4">
    <location>
        <begin position="328"/>
        <end position="347"/>
    </location>
</feature>
<feature type="transmembrane region" description="Helical" evidence="4">
    <location>
        <begin position="612"/>
        <end position="631"/>
    </location>
</feature>
<dbReference type="InterPro" id="IPR036259">
    <property type="entry name" value="MFS_trans_sf"/>
</dbReference>
<feature type="transmembrane region" description="Helical" evidence="4">
    <location>
        <begin position="542"/>
        <end position="569"/>
    </location>
</feature>
<dbReference type="EMBL" id="CP086720">
    <property type="protein sequence ID" value="WOO85941.1"/>
    <property type="molecule type" value="Genomic_DNA"/>
</dbReference>
<dbReference type="RefSeq" id="XP_062631967.1">
    <property type="nucleotide sequence ID" value="XM_062775983.1"/>
</dbReference>
<dbReference type="SUPFAM" id="SSF103473">
    <property type="entry name" value="MFS general substrate transporter"/>
    <property type="match status" value="2"/>
</dbReference>
<dbReference type="GO" id="GO:0022857">
    <property type="term" value="F:transmembrane transporter activity"/>
    <property type="evidence" value="ECO:0007669"/>
    <property type="project" value="InterPro"/>
</dbReference>
<organism evidence="5 6">
    <name type="scientific">Vanrija pseudolonga</name>
    <dbReference type="NCBI Taxonomy" id="143232"/>
    <lineage>
        <taxon>Eukaryota</taxon>
        <taxon>Fungi</taxon>
        <taxon>Dikarya</taxon>
        <taxon>Basidiomycota</taxon>
        <taxon>Agaricomycotina</taxon>
        <taxon>Tremellomycetes</taxon>
        <taxon>Trichosporonales</taxon>
        <taxon>Trichosporonaceae</taxon>
        <taxon>Vanrija</taxon>
    </lineage>
</organism>
<comment type="subcellular location">
    <subcellularLocation>
        <location evidence="1">Membrane</location>
        <topology evidence="1">Multi-pass membrane protein</topology>
    </subcellularLocation>
</comment>
<feature type="region of interest" description="Disordered" evidence="3">
    <location>
        <begin position="1"/>
        <end position="51"/>
    </location>
</feature>
<protein>
    <submittedName>
        <fullName evidence="5">MFS transporter asaE</fullName>
    </submittedName>
</protein>
<evidence type="ECO:0000256" key="1">
    <source>
        <dbReference type="ARBA" id="ARBA00004141"/>
    </source>
</evidence>
<keyword evidence="4" id="KW-0472">Membrane</keyword>
<feature type="transmembrane region" description="Helical" evidence="4">
    <location>
        <begin position="815"/>
        <end position="834"/>
    </location>
</feature>
<dbReference type="Proteomes" id="UP000827549">
    <property type="component" value="Chromosome 7"/>
</dbReference>
<dbReference type="PANTHER" id="PTHR11360">
    <property type="entry name" value="MONOCARBOXYLATE TRANSPORTER"/>
    <property type="match status" value="1"/>
</dbReference>
<name>A0AAF0YJS8_9TREE</name>
<dbReference type="GeneID" id="87812591"/>
<feature type="transmembrane region" description="Helical" evidence="4">
    <location>
        <begin position="637"/>
        <end position="660"/>
    </location>
</feature>
<feature type="transmembrane region" description="Helical" evidence="4">
    <location>
        <begin position="871"/>
        <end position="891"/>
    </location>
</feature>
<feature type="transmembrane region" description="Helical" evidence="4">
    <location>
        <begin position="260"/>
        <end position="282"/>
    </location>
</feature>
<evidence type="ECO:0000256" key="4">
    <source>
        <dbReference type="SAM" id="Phobius"/>
    </source>
</evidence>
<feature type="transmembrane region" description="Helical" evidence="4">
    <location>
        <begin position="219"/>
        <end position="239"/>
    </location>
</feature>
<evidence type="ECO:0000313" key="5">
    <source>
        <dbReference type="EMBL" id="WOO85941.1"/>
    </source>
</evidence>
<feature type="transmembrane region" description="Helical" evidence="4">
    <location>
        <begin position="698"/>
        <end position="720"/>
    </location>
</feature>
<proteinExistence type="inferred from homology"/>
<sequence length="940" mass="98947">MASTQVESRKASFELRPLPADSPAESPAPTLEPPTPATGSSDALPTTAREVPSLPPVDRGIGAWSFLVAGTVVETITWGLPYSVGVLHAYWAHEMFPGNEGTITLAATLQNGMLFAGAAFFGPLLAAFPNHVKMLQIAGLVVAAVGLISSAFAWHLVITLGFLYPCAGALYLPCVSIIYEWFHARRGLATGIMFSGAAAGGTFFPLLGHALLQRFGHKGTMLTLGAIFAVGNGVALLFVKHRVPVARVTRARRPRIDYSFLKHRAIWAMSGFVVLTAMGNFIPSLWMPTFAQVVGTKKIGGTDLVSLMYAASVVGNLSIGWLSDRYPAGWVVFGACVMSSLATWTLWGWGASDALLIMFCLVWGLTGLSTASSWSRMISYISPEDDPTLPGLLFAMETGLRGGGNFASGPLSTALLKTSVLKGAAGVYGSTNYGVLLLYTGAVTFVGGLIAAMFPITSRRLQATTSRARTPLEAAGGAAGENAIPLTPLTTSKSTDGPAHDLTALAIAPYDPDLLAAATGDPESPLDATPALPPVDGGRQAWLFLAGATTCEMIVWGLPYSVGVLHAFWVAEMFPGEESTVTLAATLMNGLLMVGAGFLGPILAALAHYTKYIQIFGLVCGTLGLVSTAFVTQAWHLIITLGLLYPLCGALYLPCATILYEWFHARRGLATGIMYSGAAAGGTFFPLLGHALLKGVGYKATMITLGAIFGVANGIAILFIRRRVPLPKRHAGVRTRVFPKLDWGFLRRRAVWAMCGWVLVTAMANFLPTLWIPTFAEVVGPTHPSGTSLVALMYGASIAGNLLTGHLSDRFQVRWVVLGSCVFAAVSACALWGMGTKDSLLVAFAVVWGLTALASASAWSQMIIYVSQDDMTLPGLLFSILTMLRGAGNFASGPISTALLKSGAVAGAKGAYTTNYGSMMLYTGVVTFAGGLTALIFPNT</sequence>
<keyword evidence="4" id="KW-0812">Transmembrane</keyword>
<feature type="transmembrane region" description="Helical" evidence="4">
    <location>
        <begin position="436"/>
        <end position="457"/>
    </location>
</feature>
<feature type="transmembrane region" description="Helical" evidence="4">
    <location>
        <begin position="784"/>
        <end position="803"/>
    </location>
</feature>
<dbReference type="AlphaFoldDB" id="A0AAF0YJS8"/>
<feature type="transmembrane region" description="Helical" evidence="4">
    <location>
        <begin position="581"/>
        <end position="605"/>
    </location>
</feature>
<feature type="transmembrane region" description="Helical" evidence="4">
    <location>
        <begin position="919"/>
        <end position="937"/>
    </location>
</feature>
<keyword evidence="4" id="KW-1133">Transmembrane helix</keyword>
<feature type="transmembrane region" description="Helical" evidence="4">
    <location>
        <begin position="750"/>
        <end position="772"/>
    </location>
</feature>
<dbReference type="Gene3D" id="1.20.1250.20">
    <property type="entry name" value="MFS general substrate transporter like domains"/>
    <property type="match status" value="3"/>
</dbReference>
<keyword evidence="6" id="KW-1185">Reference proteome</keyword>
<comment type="similarity">
    <text evidence="2">Belongs to the major facilitator superfamily. Monocarboxylate porter (TC 2.A.1.13) family.</text>
</comment>